<dbReference type="GO" id="GO:0006313">
    <property type="term" value="P:DNA transposition"/>
    <property type="evidence" value="ECO:0007669"/>
    <property type="project" value="InterPro"/>
</dbReference>
<name>A0A1M7FDK1_9BACT</name>
<reference evidence="4" key="1">
    <citation type="submission" date="2016-11" db="EMBL/GenBank/DDBJ databases">
        <authorList>
            <person name="Varghese N."/>
            <person name="Submissions S."/>
        </authorList>
    </citation>
    <scope>NUCLEOTIDE SEQUENCE [LARGE SCALE GENOMIC DNA]</scope>
    <source>
        <strain evidence="4">DSM 18569</strain>
    </source>
</reference>
<feature type="domain" description="Insertion element IS402-like" evidence="2">
    <location>
        <begin position="11"/>
        <end position="83"/>
    </location>
</feature>
<feature type="domain" description="Transposase IS4-like" evidence="1">
    <location>
        <begin position="100"/>
        <end position="251"/>
    </location>
</feature>
<dbReference type="Proteomes" id="UP000183947">
    <property type="component" value="Unassembled WGS sequence"/>
</dbReference>
<proteinExistence type="predicted"/>
<dbReference type="Pfam" id="PF13340">
    <property type="entry name" value="DUF4096"/>
    <property type="match status" value="1"/>
</dbReference>
<dbReference type="EMBL" id="FRAS01000030">
    <property type="protein sequence ID" value="SHM02070.1"/>
    <property type="molecule type" value="Genomic_DNA"/>
</dbReference>
<dbReference type="STRING" id="1121959.SAMN02746009_03807"/>
<accession>A0A1M7FDK1</accession>
<dbReference type="RefSeq" id="WP_073288455.1">
    <property type="nucleotide sequence ID" value="NZ_FRAS01000030.1"/>
</dbReference>
<protein>
    <submittedName>
        <fullName evidence="3">Transposase</fullName>
    </submittedName>
</protein>
<dbReference type="GO" id="GO:0004803">
    <property type="term" value="F:transposase activity"/>
    <property type="evidence" value="ECO:0007669"/>
    <property type="project" value="InterPro"/>
</dbReference>
<evidence type="ECO:0000259" key="2">
    <source>
        <dbReference type="Pfam" id="PF13340"/>
    </source>
</evidence>
<dbReference type="PANTHER" id="PTHR30007:SF0">
    <property type="entry name" value="TRANSPOSASE"/>
    <property type="match status" value="1"/>
</dbReference>
<dbReference type="OrthoDB" id="870492at2"/>
<dbReference type="NCBIfam" id="NF033580">
    <property type="entry name" value="transpos_IS5_3"/>
    <property type="match status" value="1"/>
</dbReference>
<dbReference type="AlphaFoldDB" id="A0A1M7FDK1"/>
<sequence>MAQRSGYPSDVTDAEWTFVAPYLALVREDAPQRQHALRAVFNGLRYLVKTGCGWRYLPHDLPPWEAVYQQWARWRDNRCLEHMMADVRELARLLAGREAEPTAVILDSRTIQSTPESGARAGYDGAKRRKGSKVHVAVDTLGHLLAAVVTPANEPDRGQVAALCEQVQRVTGQKVQVAYPDQGYTGEEAEYATAVHDIDLQVIAKPEGQKGFVLLPRRWVVERSFGWAARFRRLARDYERLALTMQQFHFLPFVTLLLAKGVVLPTGP</sequence>
<dbReference type="InterPro" id="IPR002559">
    <property type="entry name" value="Transposase_11"/>
</dbReference>
<evidence type="ECO:0000313" key="3">
    <source>
        <dbReference type="EMBL" id="SHM02070.1"/>
    </source>
</evidence>
<evidence type="ECO:0000259" key="1">
    <source>
        <dbReference type="Pfam" id="PF01609"/>
    </source>
</evidence>
<dbReference type="GO" id="GO:0003677">
    <property type="term" value="F:DNA binding"/>
    <property type="evidence" value="ECO:0007669"/>
    <property type="project" value="InterPro"/>
</dbReference>
<dbReference type="PANTHER" id="PTHR30007">
    <property type="entry name" value="PHP DOMAIN PROTEIN"/>
    <property type="match status" value="1"/>
</dbReference>
<gene>
    <name evidence="3" type="ORF">SAMN02746009_03807</name>
</gene>
<organism evidence="3 4">
    <name type="scientific">Hymenobacter psychrotolerans DSM 18569</name>
    <dbReference type="NCBI Taxonomy" id="1121959"/>
    <lineage>
        <taxon>Bacteria</taxon>
        <taxon>Pseudomonadati</taxon>
        <taxon>Bacteroidota</taxon>
        <taxon>Cytophagia</taxon>
        <taxon>Cytophagales</taxon>
        <taxon>Hymenobacteraceae</taxon>
        <taxon>Hymenobacter</taxon>
    </lineage>
</organism>
<dbReference type="Pfam" id="PF01609">
    <property type="entry name" value="DDE_Tnp_1"/>
    <property type="match status" value="1"/>
</dbReference>
<dbReference type="InterPro" id="IPR025161">
    <property type="entry name" value="IS402-like_dom"/>
</dbReference>
<evidence type="ECO:0000313" key="4">
    <source>
        <dbReference type="Proteomes" id="UP000183947"/>
    </source>
</evidence>
<keyword evidence="4" id="KW-1185">Reference proteome</keyword>